<gene>
    <name evidence="2" type="ORF">HERI1096_LOCUS20166</name>
</gene>
<dbReference type="Pfam" id="PF10021">
    <property type="entry name" value="PARG_cat_microb"/>
    <property type="match status" value="1"/>
</dbReference>
<feature type="domain" description="Microbial-type PARG catalytic" evidence="1">
    <location>
        <begin position="39"/>
        <end position="112"/>
    </location>
</feature>
<dbReference type="PANTHER" id="PTHR35596">
    <property type="entry name" value="DUF2263 DOMAIN-CONTAINING PROTEIN"/>
    <property type="match status" value="1"/>
</dbReference>
<reference evidence="2" key="1">
    <citation type="submission" date="2021-01" db="EMBL/GenBank/DDBJ databases">
        <authorList>
            <person name="Corre E."/>
            <person name="Pelletier E."/>
            <person name="Niang G."/>
            <person name="Scheremetjew M."/>
            <person name="Finn R."/>
            <person name="Kale V."/>
            <person name="Holt S."/>
            <person name="Cochrane G."/>
            <person name="Meng A."/>
            <person name="Brown T."/>
            <person name="Cohen L."/>
        </authorList>
    </citation>
    <scope>NUCLEOTIDE SEQUENCE</scope>
    <source>
        <strain evidence="2">CCMP281</strain>
    </source>
</reference>
<dbReference type="AlphaFoldDB" id="A0A7S3AYM9"/>
<sequence>MPHRCPKALADETCRLLMNGKVREPAQCGVVLPAPRAWSPSASCGSERSVHILDCGSFEAAAWLYETRRCKAVCVLDFASDSEPGGGWRGNQTGTQEESLCRSSSLGHALEKLRYPIPEYGAAHVPKVIVFRGDTGELLGQPFHVGVLAAALRDVGGDGEPDAKQRAHLDRKVKGVLCTMASFGYDGIVLGAWGCGAFGNAPTLVADAFANALGEMVLAPFKEVAFPVLRKPVRAAFEQALHALGPRVVPLAGTSIGGGHGEPASAASFGGPVVPRRGLSAMYGSGASAHPEEVLLEWQECGRLAQAAVRCKQWSEARSLFERCVELRPDWPKGWECLARAAAKEDQQQEPCRQQTIEVAEREATQRLETEAAPQTSAAVVEAAAGVAADMRTTAASVTRALVTVATSSPEPQSIPSASTTASSTRLRSSVKGVKLLPHERKLVDSGTLTDVTHAGATAVWLHAESTPRVAAVVPMINVYRPMGDPECQYLLCHGVLPDTQPYQTIVRGDEGRRYAEKYLRGAKQVDSTPTTVVEFVCPSSLIDELFAMQCKPEDGTLSHGLGNKGGRGLHKFNESLRSHESQYRLVLVKRASTRHR</sequence>
<dbReference type="InterPro" id="IPR012664">
    <property type="entry name" value="CHP02452"/>
</dbReference>
<dbReference type="SUPFAM" id="SSF48452">
    <property type="entry name" value="TPR-like"/>
    <property type="match status" value="1"/>
</dbReference>
<organism evidence="2">
    <name type="scientific">Haptolina ericina</name>
    <dbReference type="NCBI Taxonomy" id="156174"/>
    <lineage>
        <taxon>Eukaryota</taxon>
        <taxon>Haptista</taxon>
        <taxon>Haptophyta</taxon>
        <taxon>Prymnesiophyceae</taxon>
        <taxon>Prymnesiales</taxon>
        <taxon>Prymnesiaceae</taxon>
        <taxon>Haptolina</taxon>
    </lineage>
</organism>
<dbReference type="InterPro" id="IPR011990">
    <property type="entry name" value="TPR-like_helical_dom_sf"/>
</dbReference>
<dbReference type="InterPro" id="IPR043472">
    <property type="entry name" value="Macro_dom-like"/>
</dbReference>
<evidence type="ECO:0000259" key="1">
    <source>
        <dbReference type="Pfam" id="PF10021"/>
    </source>
</evidence>
<dbReference type="Pfam" id="PF13428">
    <property type="entry name" value="TPR_14"/>
    <property type="match status" value="1"/>
</dbReference>
<proteinExistence type="predicted"/>
<evidence type="ECO:0000313" key="2">
    <source>
        <dbReference type="EMBL" id="CAE0119467.1"/>
    </source>
</evidence>
<protein>
    <recommendedName>
        <fullName evidence="1">Microbial-type PARG catalytic domain-containing protein</fullName>
    </recommendedName>
</protein>
<dbReference type="Gene3D" id="1.25.40.10">
    <property type="entry name" value="Tetratricopeptide repeat domain"/>
    <property type="match status" value="1"/>
</dbReference>
<name>A0A7S3AYM9_9EUKA</name>
<dbReference type="EMBL" id="HBHX01036280">
    <property type="protein sequence ID" value="CAE0119467.1"/>
    <property type="molecule type" value="Transcribed_RNA"/>
</dbReference>
<dbReference type="Gene3D" id="3.40.220.10">
    <property type="entry name" value="Leucine Aminopeptidase, subunit E, domain 1"/>
    <property type="match status" value="1"/>
</dbReference>
<accession>A0A7S3AYM9</accession>
<dbReference type="PANTHER" id="PTHR35596:SF1">
    <property type="entry name" value="MICROBIAL-TYPE PARG CATALYTIC DOMAIN-CONTAINING PROTEIN"/>
    <property type="match status" value="1"/>
</dbReference>
<dbReference type="InterPro" id="IPR019261">
    <property type="entry name" value="PARG_cat_microbial"/>
</dbReference>
<dbReference type="SUPFAM" id="SSF52949">
    <property type="entry name" value="Macro domain-like"/>
    <property type="match status" value="1"/>
</dbReference>
<dbReference type="NCBIfam" id="TIGR02452">
    <property type="entry name" value="TIGR02452 family protein"/>
    <property type="match status" value="1"/>
</dbReference>